<gene>
    <name evidence="1" type="ORF">PISMIDRAFT_680097</name>
</gene>
<proteinExistence type="predicted"/>
<organism evidence="1 2">
    <name type="scientific">Pisolithus microcarpus 441</name>
    <dbReference type="NCBI Taxonomy" id="765257"/>
    <lineage>
        <taxon>Eukaryota</taxon>
        <taxon>Fungi</taxon>
        <taxon>Dikarya</taxon>
        <taxon>Basidiomycota</taxon>
        <taxon>Agaricomycotina</taxon>
        <taxon>Agaricomycetes</taxon>
        <taxon>Agaricomycetidae</taxon>
        <taxon>Boletales</taxon>
        <taxon>Sclerodermatineae</taxon>
        <taxon>Pisolithaceae</taxon>
        <taxon>Pisolithus</taxon>
    </lineage>
</organism>
<reference evidence="2" key="2">
    <citation type="submission" date="2015-01" db="EMBL/GenBank/DDBJ databases">
        <title>Evolutionary Origins and Diversification of the Mycorrhizal Mutualists.</title>
        <authorList>
            <consortium name="DOE Joint Genome Institute"/>
            <consortium name="Mycorrhizal Genomics Consortium"/>
            <person name="Kohler A."/>
            <person name="Kuo A."/>
            <person name="Nagy L.G."/>
            <person name="Floudas D."/>
            <person name="Copeland A."/>
            <person name="Barry K.W."/>
            <person name="Cichocki N."/>
            <person name="Veneault-Fourrey C."/>
            <person name="LaButti K."/>
            <person name="Lindquist E.A."/>
            <person name="Lipzen A."/>
            <person name="Lundell T."/>
            <person name="Morin E."/>
            <person name="Murat C."/>
            <person name="Riley R."/>
            <person name="Ohm R."/>
            <person name="Sun H."/>
            <person name="Tunlid A."/>
            <person name="Henrissat B."/>
            <person name="Grigoriev I.V."/>
            <person name="Hibbett D.S."/>
            <person name="Martin F."/>
        </authorList>
    </citation>
    <scope>NUCLEOTIDE SEQUENCE [LARGE SCALE GENOMIC DNA]</scope>
    <source>
        <strain evidence="2">441</strain>
    </source>
</reference>
<dbReference type="EMBL" id="KN833738">
    <property type="protein sequence ID" value="KIK22524.1"/>
    <property type="molecule type" value="Genomic_DNA"/>
</dbReference>
<name>A0A0C9Z969_9AGAM</name>
<reference evidence="1 2" key="1">
    <citation type="submission" date="2014-04" db="EMBL/GenBank/DDBJ databases">
        <authorList>
            <consortium name="DOE Joint Genome Institute"/>
            <person name="Kuo A."/>
            <person name="Kohler A."/>
            <person name="Costa M.D."/>
            <person name="Nagy L.G."/>
            <person name="Floudas D."/>
            <person name="Copeland A."/>
            <person name="Barry K.W."/>
            <person name="Cichocki N."/>
            <person name="Veneault-Fourrey C."/>
            <person name="LaButti K."/>
            <person name="Lindquist E.A."/>
            <person name="Lipzen A."/>
            <person name="Lundell T."/>
            <person name="Morin E."/>
            <person name="Murat C."/>
            <person name="Sun H."/>
            <person name="Tunlid A."/>
            <person name="Henrissat B."/>
            <person name="Grigoriev I.V."/>
            <person name="Hibbett D.S."/>
            <person name="Martin F."/>
            <person name="Nordberg H.P."/>
            <person name="Cantor M.N."/>
            <person name="Hua S.X."/>
        </authorList>
    </citation>
    <scope>NUCLEOTIDE SEQUENCE [LARGE SCALE GENOMIC DNA]</scope>
    <source>
        <strain evidence="1 2">441</strain>
    </source>
</reference>
<evidence type="ECO:0000313" key="2">
    <source>
        <dbReference type="Proteomes" id="UP000054018"/>
    </source>
</evidence>
<accession>A0A0C9Z969</accession>
<dbReference type="Proteomes" id="UP000054018">
    <property type="component" value="Unassembled WGS sequence"/>
</dbReference>
<evidence type="ECO:0000313" key="1">
    <source>
        <dbReference type="EMBL" id="KIK22524.1"/>
    </source>
</evidence>
<protein>
    <submittedName>
        <fullName evidence="1">Uncharacterized protein</fullName>
    </submittedName>
</protein>
<dbReference type="HOGENOM" id="CLU_1876252_0_0_1"/>
<dbReference type="AlphaFoldDB" id="A0A0C9Z969"/>
<sequence length="136" mass="14770">MSGRIPDNRLSSFVSGYYPPAVLGNDDGIDPVIRLHGWTLLLSVLDLPSTNITTSVSSYDMTFVCKGDWPCITLRCNVDSFCNLTTMVSRQSGCLSPLTIGTHPLLSLESPSVRLVLEFRGETNDTAVHDLTSCSS</sequence>
<keyword evidence="2" id="KW-1185">Reference proteome</keyword>